<dbReference type="GO" id="GO:0016787">
    <property type="term" value="F:hydrolase activity"/>
    <property type="evidence" value="ECO:0007669"/>
    <property type="project" value="UniProtKB-KW"/>
</dbReference>
<evidence type="ECO:0000256" key="1">
    <source>
        <dbReference type="SAM" id="SignalP"/>
    </source>
</evidence>
<feature type="chain" id="PRO_5006161817" evidence="1">
    <location>
        <begin position="35"/>
        <end position="381"/>
    </location>
</feature>
<dbReference type="Pfam" id="PF12146">
    <property type="entry name" value="Hydrolase_4"/>
    <property type="match status" value="1"/>
</dbReference>
<dbReference type="InterPro" id="IPR029058">
    <property type="entry name" value="AB_hydrolase_fold"/>
</dbReference>
<reference evidence="3 4" key="1">
    <citation type="submission" date="2015-09" db="EMBL/GenBank/DDBJ databases">
        <title>Genome announcement of multiple Pseudomonas syringae strains.</title>
        <authorList>
            <person name="Thakur S."/>
            <person name="Wang P.W."/>
            <person name="Gong Y."/>
            <person name="Weir B.S."/>
            <person name="Guttman D.S."/>
        </authorList>
    </citation>
    <scope>NUCLEOTIDE SEQUENCE [LARGE SCALE GENOMIC DNA]</scope>
    <source>
        <strain evidence="3 4">ICMP2802</strain>
    </source>
</reference>
<keyword evidence="1" id="KW-0732">Signal</keyword>
<evidence type="ECO:0000313" key="3">
    <source>
        <dbReference type="EMBL" id="KPW10441.1"/>
    </source>
</evidence>
<sequence>MLLSTLSQGRRLMKRIASAALFIASCTTALMVSAAPLPASSAANIDGVEIHTVTLKTDAMKMALWRDSPKGTHTQTMKESQVVLFIHGATISGNLSAGYAIDGYSWAQDVANSGREAWVVDLPGYGRSDDYSEMREASPHANGESVGNAKSLVPVIDAAVDYVLKFTGAKKLTIIATSRGAIPVGYYLSAHGEKVDKVVFNSPIVRRDTTSPEIVRGLFGSAERPDKSFYEIPVDKRLSMIEEDRPAGTETQLEQGFIKNWPGDAALERSHQKNMIKVPGGFAQDIYDAWHGVYWDPATITVPVLITRGDYDHVLTTAADIDWLYTHLSNASSKRYVLIDKGTHAMLFEKKRFELYREVRVFLEGSYNRLSLACSFCGGRN</sequence>
<dbReference type="Gene3D" id="3.40.50.1820">
    <property type="entry name" value="alpha/beta hydrolase"/>
    <property type="match status" value="1"/>
</dbReference>
<dbReference type="AlphaFoldDB" id="A0A0P9L1V3"/>
<keyword evidence="3" id="KW-0378">Hydrolase</keyword>
<dbReference type="PANTHER" id="PTHR43798:SF33">
    <property type="entry name" value="HYDROLASE, PUTATIVE (AFU_ORTHOLOGUE AFUA_2G14860)-RELATED"/>
    <property type="match status" value="1"/>
</dbReference>
<dbReference type="SUPFAM" id="SSF53474">
    <property type="entry name" value="alpha/beta-Hydrolases"/>
    <property type="match status" value="1"/>
</dbReference>
<dbReference type="InterPro" id="IPR050266">
    <property type="entry name" value="AB_hydrolase_sf"/>
</dbReference>
<evidence type="ECO:0000259" key="2">
    <source>
        <dbReference type="Pfam" id="PF12146"/>
    </source>
</evidence>
<accession>A0A0P9L1V3</accession>
<gene>
    <name evidence="3" type="ORF">ALO91_100659</name>
</gene>
<comment type="caution">
    <text evidence="3">The sequence shown here is derived from an EMBL/GenBank/DDBJ whole genome shotgun (WGS) entry which is preliminary data.</text>
</comment>
<feature type="signal peptide" evidence="1">
    <location>
        <begin position="1"/>
        <end position="34"/>
    </location>
</feature>
<proteinExistence type="predicted"/>
<dbReference type="PATRIC" id="fig|199198.5.peg.687"/>
<dbReference type="InterPro" id="IPR022742">
    <property type="entry name" value="Hydrolase_4"/>
</dbReference>
<protein>
    <submittedName>
        <fullName evidence="3">Alpha/beta hydrolase fold protein</fullName>
    </submittedName>
</protein>
<evidence type="ECO:0000313" key="4">
    <source>
        <dbReference type="Proteomes" id="UP000050297"/>
    </source>
</evidence>
<dbReference type="GO" id="GO:0016020">
    <property type="term" value="C:membrane"/>
    <property type="evidence" value="ECO:0007669"/>
    <property type="project" value="TreeGrafter"/>
</dbReference>
<dbReference type="PANTHER" id="PTHR43798">
    <property type="entry name" value="MONOACYLGLYCEROL LIPASE"/>
    <property type="match status" value="1"/>
</dbReference>
<dbReference type="EMBL" id="LJPM01000555">
    <property type="protein sequence ID" value="KPW10441.1"/>
    <property type="molecule type" value="Genomic_DNA"/>
</dbReference>
<dbReference type="Proteomes" id="UP000050297">
    <property type="component" value="Unassembled WGS sequence"/>
</dbReference>
<name>A0A0P9L1V3_PSESX</name>
<organism evidence="3 4">
    <name type="scientific">Pseudomonas syringae pv. aceris</name>
    <dbReference type="NCBI Taxonomy" id="199198"/>
    <lineage>
        <taxon>Bacteria</taxon>
        <taxon>Pseudomonadati</taxon>
        <taxon>Pseudomonadota</taxon>
        <taxon>Gammaproteobacteria</taxon>
        <taxon>Pseudomonadales</taxon>
        <taxon>Pseudomonadaceae</taxon>
        <taxon>Pseudomonas</taxon>
        <taxon>Pseudomonas syringae</taxon>
    </lineage>
</organism>
<feature type="domain" description="Serine aminopeptidase S33" evidence="2">
    <location>
        <begin position="106"/>
        <end position="350"/>
    </location>
</feature>